<dbReference type="EMBL" id="AYLO01000085">
    <property type="protein sequence ID" value="ESS71799.1"/>
    <property type="molecule type" value="Genomic_DNA"/>
</dbReference>
<protein>
    <submittedName>
        <fullName evidence="3">TPR repeat-containing protein</fullName>
    </submittedName>
</protein>
<feature type="signal peptide" evidence="2">
    <location>
        <begin position="1"/>
        <end position="25"/>
    </location>
</feature>
<keyword evidence="1" id="KW-0802">TPR repeat</keyword>
<dbReference type="Proteomes" id="UP000017842">
    <property type="component" value="Unassembled WGS sequence"/>
</dbReference>
<dbReference type="Pfam" id="PF13432">
    <property type="entry name" value="TPR_16"/>
    <property type="match status" value="1"/>
</dbReference>
<comment type="caution">
    <text evidence="3">The sequence shown here is derived from an EMBL/GenBank/DDBJ whole genome shotgun (WGS) entry which is preliminary data.</text>
</comment>
<dbReference type="InterPro" id="IPR011990">
    <property type="entry name" value="TPR-like_helical_dom_sf"/>
</dbReference>
<organism evidence="3 4">
    <name type="scientific">Methyloglobulus morosus KoM1</name>
    <dbReference type="NCBI Taxonomy" id="1116472"/>
    <lineage>
        <taxon>Bacteria</taxon>
        <taxon>Pseudomonadati</taxon>
        <taxon>Pseudomonadota</taxon>
        <taxon>Gammaproteobacteria</taxon>
        <taxon>Methylococcales</taxon>
        <taxon>Methylococcaceae</taxon>
        <taxon>Methyloglobulus</taxon>
    </lineage>
</organism>
<name>V5BVA5_9GAMM</name>
<dbReference type="eggNOG" id="COG0457">
    <property type="taxonomic scope" value="Bacteria"/>
</dbReference>
<dbReference type="SMART" id="SM00028">
    <property type="entry name" value="TPR"/>
    <property type="match status" value="8"/>
</dbReference>
<evidence type="ECO:0000313" key="4">
    <source>
        <dbReference type="Proteomes" id="UP000017842"/>
    </source>
</evidence>
<dbReference type="PANTHER" id="PTHR12558:SF13">
    <property type="entry name" value="CELL DIVISION CYCLE PROTEIN 27 HOMOLOG"/>
    <property type="match status" value="1"/>
</dbReference>
<gene>
    <name evidence="3" type="ORF">MGMO_88c00100</name>
</gene>
<keyword evidence="4" id="KW-1185">Reference proteome</keyword>
<dbReference type="Gene3D" id="1.25.40.10">
    <property type="entry name" value="Tetratricopeptide repeat domain"/>
    <property type="match status" value="2"/>
</dbReference>
<dbReference type="SUPFAM" id="SSF48452">
    <property type="entry name" value="TPR-like"/>
    <property type="match status" value="2"/>
</dbReference>
<accession>V5BVA5</accession>
<dbReference type="PROSITE" id="PS50005">
    <property type="entry name" value="TPR"/>
    <property type="match status" value="2"/>
</dbReference>
<proteinExistence type="predicted"/>
<dbReference type="OrthoDB" id="9766710at2"/>
<dbReference type="RefSeq" id="WP_023495126.1">
    <property type="nucleotide sequence ID" value="NZ_AYLO01000085.1"/>
</dbReference>
<feature type="repeat" description="TPR" evidence="1">
    <location>
        <begin position="397"/>
        <end position="430"/>
    </location>
</feature>
<evidence type="ECO:0000313" key="3">
    <source>
        <dbReference type="EMBL" id="ESS71799.1"/>
    </source>
</evidence>
<dbReference type="AlphaFoldDB" id="V5BVA5"/>
<reference evidence="3 4" key="1">
    <citation type="journal article" date="2013" name="Genome Announc.">
        <title>Draft Genome Sequence of the Methanotrophic Gammaproteobacterium Methyloglobulus morosus DSM 22980 Strain KoM1.</title>
        <authorList>
            <person name="Poehlein A."/>
            <person name="Deutzmann J.S."/>
            <person name="Daniel R."/>
            <person name="Simeonova D.D."/>
        </authorList>
    </citation>
    <scope>NUCLEOTIDE SEQUENCE [LARGE SCALE GENOMIC DNA]</scope>
    <source>
        <strain evidence="3 4">KoM1</strain>
    </source>
</reference>
<dbReference type="PANTHER" id="PTHR12558">
    <property type="entry name" value="CELL DIVISION CYCLE 16,23,27"/>
    <property type="match status" value="1"/>
</dbReference>
<dbReference type="PROSITE" id="PS51257">
    <property type="entry name" value="PROKAR_LIPOPROTEIN"/>
    <property type="match status" value="1"/>
</dbReference>
<dbReference type="PATRIC" id="fig|1116472.3.peg.2409"/>
<feature type="repeat" description="TPR" evidence="1">
    <location>
        <begin position="500"/>
        <end position="533"/>
    </location>
</feature>
<feature type="chain" id="PRO_5004731849" evidence="2">
    <location>
        <begin position="26"/>
        <end position="583"/>
    </location>
</feature>
<dbReference type="STRING" id="1116472.MGMO_88c00100"/>
<evidence type="ECO:0000256" key="2">
    <source>
        <dbReference type="SAM" id="SignalP"/>
    </source>
</evidence>
<evidence type="ECO:0000256" key="1">
    <source>
        <dbReference type="PROSITE-ProRule" id="PRU00339"/>
    </source>
</evidence>
<dbReference type="Pfam" id="PF14559">
    <property type="entry name" value="TPR_19"/>
    <property type="match status" value="2"/>
</dbReference>
<sequence>MPIFRLFPVIVLVLLYGCATTNEQAATPGAAVKAVELTKPLGKKQQKESKTSIDPDVLFMLMTAEIAGQRGQYDVAMEGYLEAAKRVHDPRLTERAAMIAMYMKDGNKTNEAVSLWLKQDPNNLSARKIAALSALKAENKQQSVEQLSALLKQDPAGFEKTLFELAGALQKEDNVAFIYAVMDDLAVKHPDQASIFFIQSLLASDLKNKDLAERKIERALKLQPDWDKALILQAQLAVYGEDFKRAETLLRNASLKYPDNPKFKKMLAQVLIKSAKYEEAGEVYETLFANDPKDFESQFSLGLVHLQLDRDGKAEDIFKQLLVQADWRNQSNFYLGKIEEKRGNLENALSAFDKVTDGPFQFEAALTGISLLAKDKQYDRAEQRLKALPGKFPKQKPRIVLLRAELYSQQKQYEKAYSYLTEELSVYPDQEELLYSRALMADRMGNLGIMEADLQKILAKHPDNVEALNALGYSLADKTTRYAEAETYLLHALRLKPGEAVILDSYGWLKYRMGNRQAALDYLQKAYDKQPENEIAAHLAEVLWVSGKKEEAKKLIAKALQDAPDDSFLLHFKHKFLQLNSAH</sequence>
<keyword evidence="2" id="KW-0732">Signal</keyword>
<dbReference type="InterPro" id="IPR019734">
    <property type="entry name" value="TPR_rpt"/>
</dbReference>